<dbReference type="Pfam" id="PF13843">
    <property type="entry name" value="DDE_Tnp_1_7"/>
    <property type="match status" value="1"/>
</dbReference>
<evidence type="ECO:0000259" key="1">
    <source>
        <dbReference type="Pfam" id="PF13843"/>
    </source>
</evidence>
<dbReference type="PANTHER" id="PTHR46599">
    <property type="entry name" value="PIGGYBAC TRANSPOSABLE ELEMENT-DERIVED PROTEIN 4"/>
    <property type="match status" value="1"/>
</dbReference>
<feature type="domain" description="PiggyBac transposable element-derived protein" evidence="1">
    <location>
        <begin position="3"/>
        <end position="347"/>
    </location>
</feature>
<reference evidence="2" key="1">
    <citation type="submission" date="2015-07" db="EMBL/GenBank/DDBJ databases">
        <title>Adaptation to a free-living lifestyle via gene acquisitions in the diplomonad Trepomonas sp. PC1.</title>
        <authorList>
            <person name="Xu F."/>
            <person name="Jerlstrom-Hultqvist J."/>
            <person name="Kolisko M."/>
            <person name="Simpson A.G.B."/>
            <person name="Roger A.J."/>
            <person name="Svard S.G."/>
            <person name="Andersson J.O."/>
        </authorList>
    </citation>
    <scope>NUCLEOTIDE SEQUENCE</scope>
    <source>
        <strain evidence="2">PC1</strain>
    </source>
</reference>
<protein>
    <submittedName>
        <fullName evidence="2">Transposase IS4</fullName>
    </submittedName>
</protein>
<dbReference type="InterPro" id="IPR029526">
    <property type="entry name" value="PGBD"/>
</dbReference>
<accession>A0A146KLF9</accession>
<organism evidence="2">
    <name type="scientific">Trepomonas sp. PC1</name>
    <dbReference type="NCBI Taxonomy" id="1076344"/>
    <lineage>
        <taxon>Eukaryota</taxon>
        <taxon>Metamonada</taxon>
        <taxon>Diplomonadida</taxon>
        <taxon>Hexamitidae</taxon>
        <taxon>Hexamitinae</taxon>
        <taxon>Trepomonas</taxon>
    </lineage>
</organism>
<evidence type="ECO:0000313" key="2">
    <source>
        <dbReference type="EMBL" id="JAP96221.1"/>
    </source>
</evidence>
<dbReference type="PANTHER" id="PTHR46599:SF3">
    <property type="entry name" value="PIGGYBAC TRANSPOSABLE ELEMENT-DERIVED PROTEIN 4"/>
    <property type="match status" value="1"/>
</dbReference>
<name>A0A146KLF9_9EUKA</name>
<dbReference type="AlphaFoldDB" id="A0A146KLF9"/>
<proteinExistence type="predicted"/>
<dbReference type="EMBL" id="GDID01000385">
    <property type="protein sequence ID" value="JAP96221.1"/>
    <property type="molecule type" value="Transcribed_RNA"/>
</dbReference>
<sequence length="452" mass="53465">MYILLVMMLCPRRDMQEYWSNNQIYTNIEVKNTMQRDQFFQIYRRVMYGVDGQINEEFFAADDLIKNLDNKKKAGQKYTEEERLLKIQAYQERYNKEIQRSKHYLNYIEERFAGVYEQMVKSVEKPFFALDETLVPWNGWVPMKQYLPDKPHSYGLLARVLVTGRFHYVVSFEMYFGSKNDVSNSVKDLVTRMANKVHMDFKTRPCLVVDNYYTTIDSITSAHDIGWDIIGTIRPNRCQGKSTKKMKLEHTKITKLDAKFDLYLYEKQVKKNKMLPLVDSRHVRNKTRLIALVSRYLERVRQLYVEYYCGVDKIDALLSYIRFPHKIQNWTLTIFIYGLQMGILNAFALYKIQTTEPQSIRPFVEGIAAAYKKRFEARKSTQPQEQLKKQIFKTHSHVPIQAGGLCQENYKRYRACNNSTRNQCSCGFMCCKACYLQFLVLETIESVAKRSE</sequence>
<gene>
    <name evidence="2" type="ORF">TPC1_10515</name>
</gene>